<dbReference type="InterPro" id="IPR023397">
    <property type="entry name" value="SAM-dep_MeTrfase_MraW_recog"/>
</dbReference>
<dbReference type="SUPFAM" id="SSF81799">
    <property type="entry name" value="Putative methyltransferase TM0872, insert domain"/>
    <property type="match status" value="1"/>
</dbReference>
<dbReference type="RefSeq" id="WP_089532705.1">
    <property type="nucleotide sequence ID" value="NZ_CP022437.1"/>
</dbReference>
<dbReference type="PIRSF" id="PIRSF004486">
    <property type="entry name" value="MraW"/>
    <property type="match status" value="1"/>
</dbReference>
<evidence type="ECO:0000256" key="1">
    <source>
        <dbReference type="ARBA" id="ARBA00010396"/>
    </source>
</evidence>
<dbReference type="EC" id="2.1.1.199" evidence="7"/>
<name>A0A221MDZ5_9BACI</name>
<proteinExistence type="inferred from homology"/>
<evidence type="ECO:0000256" key="8">
    <source>
        <dbReference type="SAM" id="Coils"/>
    </source>
</evidence>
<dbReference type="PANTHER" id="PTHR11265:SF0">
    <property type="entry name" value="12S RRNA N4-METHYLCYTIDINE METHYLTRANSFERASE"/>
    <property type="match status" value="1"/>
</dbReference>
<dbReference type="GO" id="GO:0005737">
    <property type="term" value="C:cytoplasm"/>
    <property type="evidence" value="ECO:0007669"/>
    <property type="project" value="UniProtKB-SubCell"/>
</dbReference>
<gene>
    <name evidence="9" type="primary">mraW</name>
    <name evidence="7" type="synonym">rsmH</name>
    <name evidence="9" type="ORF">CFK40_12965</name>
</gene>
<dbReference type="NCBIfam" id="TIGR00006">
    <property type="entry name" value="16S rRNA (cytosine(1402)-N(4))-methyltransferase RsmH"/>
    <property type="match status" value="1"/>
</dbReference>
<keyword evidence="5 7" id="KW-0808">Transferase</keyword>
<evidence type="ECO:0000313" key="10">
    <source>
        <dbReference type="Proteomes" id="UP000204391"/>
    </source>
</evidence>
<feature type="binding site" evidence="7">
    <location>
        <position position="79"/>
    </location>
    <ligand>
        <name>S-adenosyl-L-methionine</name>
        <dbReference type="ChEBI" id="CHEBI:59789"/>
    </ligand>
</feature>
<evidence type="ECO:0000256" key="5">
    <source>
        <dbReference type="ARBA" id="ARBA00022679"/>
    </source>
</evidence>
<dbReference type="AlphaFoldDB" id="A0A221MDZ5"/>
<keyword evidence="2 7" id="KW-0963">Cytoplasm</keyword>
<dbReference type="Pfam" id="PF01795">
    <property type="entry name" value="Methyltransf_5"/>
    <property type="match status" value="1"/>
</dbReference>
<dbReference type="InterPro" id="IPR029063">
    <property type="entry name" value="SAM-dependent_MTases_sf"/>
</dbReference>
<keyword evidence="4 7" id="KW-0489">Methyltransferase</keyword>
<evidence type="ECO:0000256" key="4">
    <source>
        <dbReference type="ARBA" id="ARBA00022603"/>
    </source>
</evidence>
<reference evidence="9 10" key="1">
    <citation type="journal article" date="2003" name="Int. J. Syst. Evol. Microbiol.">
        <title>Virgibacillus carmonensis sp. nov., Virgibacillus necropolis sp. nov. and Virgibacillus picturae sp. nov., three novel species isolated from deteriorated mural paintings, transfer of the species of the genus salibacillus to Virgibacillus, as Virgibacillus marismortui comb. nov. and Virgibacillus salexigens comb. nov., and emended description of the genus Virgibacillus.</title>
        <authorList>
            <person name="Heyrman J."/>
            <person name="Logan N.A."/>
            <person name="Busse H.J."/>
            <person name="Balcaen A."/>
            <person name="Lebbe L."/>
            <person name="Rodriguez-Diaz M."/>
            <person name="Swings J."/>
            <person name="De Vos P."/>
        </authorList>
    </citation>
    <scope>NUCLEOTIDE SEQUENCE [LARGE SCALE GENOMIC DNA]</scope>
    <source>
        <strain evidence="9 10">LMG 19488</strain>
    </source>
</reference>
<dbReference type="HAMAP" id="MF_01007">
    <property type="entry name" value="16SrRNA_methyltr_H"/>
    <property type="match status" value="1"/>
</dbReference>
<keyword evidence="6 7" id="KW-0949">S-adenosyl-L-methionine</keyword>
<keyword evidence="3 7" id="KW-0698">rRNA processing</keyword>
<comment type="subcellular location">
    <subcellularLocation>
        <location evidence="7">Cytoplasm</location>
    </subcellularLocation>
</comment>
<dbReference type="GO" id="GO:0071424">
    <property type="term" value="F:rRNA (cytosine-N4-)-methyltransferase activity"/>
    <property type="evidence" value="ECO:0007669"/>
    <property type="project" value="UniProtKB-UniRule"/>
</dbReference>
<feature type="binding site" evidence="7">
    <location>
        <position position="100"/>
    </location>
    <ligand>
        <name>S-adenosyl-L-methionine</name>
        <dbReference type="ChEBI" id="CHEBI:59789"/>
    </ligand>
</feature>
<comment type="similarity">
    <text evidence="1 7">Belongs to the methyltransferase superfamily. RsmH family.</text>
</comment>
<dbReference type="Gene3D" id="3.40.50.150">
    <property type="entry name" value="Vaccinia Virus protein VP39"/>
    <property type="match status" value="1"/>
</dbReference>
<keyword evidence="10" id="KW-1185">Reference proteome</keyword>
<dbReference type="PANTHER" id="PTHR11265">
    <property type="entry name" value="S-ADENOSYL-METHYLTRANSFERASE MRAW"/>
    <property type="match status" value="1"/>
</dbReference>
<dbReference type="GO" id="GO:0070475">
    <property type="term" value="P:rRNA base methylation"/>
    <property type="evidence" value="ECO:0007669"/>
    <property type="project" value="UniProtKB-UniRule"/>
</dbReference>
<dbReference type="EMBL" id="CP022437">
    <property type="protein sequence ID" value="ASN05857.1"/>
    <property type="molecule type" value="Genomic_DNA"/>
</dbReference>
<dbReference type="OrthoDB" id="9806637at2"/>
<evidence type="ECO:0000256" key="3">
    <source>
        <dbReference type="ARBA" id="ARBA00022552"/>
    </source>
</evidence>
<feature type="binding site" evidence="7">
    <location>
        <position position="52"/>
    </location>
    <ligand>
        <name>S-adenosyl-L-methionine</name>
        <dbReference type="ChEBI" id="CHEBI:59789"/>
    </ligand>
</feature>
<protein>
    <recommendedName>
        <fullName evidence="7">Ribosomal RNA small subunit methyltransferase H</fullName>
        <ecNumber evidence="7">2.1.1.199</ecNumber>
    </recommendedName>
    <alternativeName>
        <fullName evidence="7">16S rRNA m(4)C1402 methyltransferase</fullName>
    </alternativeName>
    <alternativeName>
        <fullName evidence="7">rRNA (cytosine-N(4)-)-methyltransferase RsmH</fullName>
    </alternativeName>
</protein>
<evidence type="ECO:0000256" key="7">
    <source>
        <dbReference type="HAMAP-Rule" id="MF_01007"/>
    </source>
</evidence>
<keyword evidence="8" id="KW-0175">Coiled coil</keyword>
<dbReference type="SUPFAM" id="SSF53335">
    <property type="entry name" value="S-adenosyl-L-methionine-dependent methyltransferases"/>
    <property type="match status" value="1"/>
</dbReference>
<feature type="binding site" evidence="7">
    <location>
        <begin position="32"/>
        <end position="34"/>
    </location>
    <ligand>
        <name>S-adenosyl-L-methionine</name>
        <dbReference type="ChEBI" id="CHEBI:59789"/>
    </ligand>
</feature>
<dbReference type="FunFam" id="1.10.150.170:FF:000001">
    <property type="entry name" value="Ribosomal RNA small subunit methyltransferase H"/>
    <property type="match status" value="1"/>
</dbReference>
<evidence type="ECO:0000256" key="6">
    <source>
        <dbReference type="ARBA" id="ARBA00022691"/>
    </source>
</evidence>
<sequence length="325" mass="37268">MFNHYSVLKEETINGLNISPSGTYVDCTVGGGGHSEQIASRLHNNGLLVAFDQDMDALEAAKEKLKEFHEKMQFIHTNFRNLEEELIKNDISNIDGILFDLGVSSPQLDRGERGFSYQHDAYLDMRMNQDQSLNAHEIVNSWPYQKLIKIFFAYGEEKFSKQIARKIEAYREKETINTTHQLVEIIKDAIPAAARRTGGHPAKRIFQALRIAVNDELVVFNDALHQAARMVSVGGRIVVITFQSLEDRICKQAFKKWSTTKPVPKNLPIIPESHEAPFKIITRKPIIADENELEENRRSRSAKLRIVEKVKPWDAEFTYMEGWKK</sequence>
<accession>A0A221MDZ5</accession>
<evidence type="ECO:0000313" key="9">
    <source>
        <dbReference type="EMBL" id="ASN05857.1"/>
    </source>
</evidence>
<dbReference type="KEGG" id="vne:CFK40_12965"/>
<dbReference type="Proteomes" id="UP000204391">
    <property type="component" value="Chromosome"/>
</dbReference>
<organism evidence="9 10">
    <name type="scientific">Virgibacillus necropolis</name>
    <dbReference type="NCBI Taxonomy" id="163877"/>
    <lineage>
        <taxon>Bacteria</taxon>
        <taxon>Bacillati</taxon>
        <taxon>Bacillota</taxon>
        <taxon>Bacilli</taxon>
        <taxon>Bacillales</taxon>
        <taxon>Bacillaceae</taxon>
        <taxon>Virgibacillus</taxon>
    </lineage>
</organism>
<dbReference type="Gene3D" id="1.10.150.170">
    <property type="entry name" value="Putative methyltransferase TM0872, insert domain"/>
    <property type="match status" value="1"/>
</dbReference>
<feature type="binding site" evidence="7">
    <location>
        <position position="107"/>
    </location>
    <ligand>
        <name>S-adenosyl-L-methionine</name>
        <dbReference type="ChEBI" id="CHEBI:59789"/>
    </ligand>
</feature>
<comment type="function">
    <text evidence="7">Specifically methylates the N4 position of cytidine in position 1402 (C1402) of 16S rRNA.</text>
</comment>
<feature type="coiled-coil region" evidence="8">
    <location>
        <begin position="58"/>
        <end position="85"/>
    </location>
</feature>
<comment type="catalytic activity">
    <reaction evidence="7">
        <text>cytidine(1402) in 16S rRNA + S-adenosyl-L-methionine = N(4)-methylcytidine(1402) in 16S rRNA + S-adenosyl-L-homocysteine + H(+)</text>
        <dbReference type="Rhea" id="RHEA:42928"/>
        <dbReference type="Rhea" id="RHEA-COMP:10286"/>
        <dbReference type="Rhea" id="RHEA-COMP:10287"/>
        <dbReference type="ChEBI" id="CHEBI:15378"/>
        <dbReference type="ChEBI" id="CHEBI:57856"/>
        <dbReference type="ChEBI" id="CHEBI:59789"/>
        <dbReference type="ChEBI" id="CHEBI:74506"/>
        <dbReference type="ChEBI" id="CHEBI:82748"/>
        <dbReference type="EC" id="2.1.1.199"/>
    </reaction>
</comment>
<evidence type="ECO:0000256" key="2">
    <source>
        <dbReference type="ARBA" id="ARBA00022490"/>
    </source>
</evidence>
<dbReference type="InterPro" id="IPR002903">
    <property type="entry name" value="RsmH"/>
</dbReference>